<dbReference type="InterPro" id="IPR050728">
    <property type="entry name" value="Zinc_Metalloprotease_M4"/>
</dbReference>
<evidence type="ECO:0000256" key="11">
    <source>
        <dbReference type="RuleBase" id="RU366073"/>
    </source>
</evidence>
<dbReference type="Gene3D" id="1.10.390.10">
    <property type="entry name" value="Neutral Protease Domain 2"/>
    <property type="match status" value="1"/>
</dbReference>
<keyword evidence="6 11" id="KW-0378">Hydrolase</keyword>
<keyword evidence="7 11" id="KW-0862">Zinc</keyword>
<dbReference type="Pfam" id="PF03413">
    <property type="entry name" value="PepSY"/>
    <property type="match status" value="1"/>
</dbReference>
<dbReference type="GO" id="GO:0046872">
    <property type="term" value="F:metal ion binding"/>
    <property type="evidence" value="ECO:0007669"/>
    <property type="project" value="UniProtKB-UniRule"/>
</dbReference>
<comment type="cofactor">
    <cofactor evidence="1 11">
        <name>Zn(2+)</name>
        <dbReference type="ChEBI" id="CHEBI:29105"/>
    </cofactor>
</comment>
<evidence type="ECO:0000256" key="3">
    <source>
        <dbReference type="ARBA" id="ARBA00022670"/>
    </source>
</evidence>
<dbReference type="GO" id="GO:0004222">
    <property type="term" value="F:metalloendopeptidase activity"/>
    <property type="evidence" value="ECO:0007669"/>
    <property type="project" value="UniProtKB-UniRule"/>
</dbReference>
<dbReference type="Pfam" id="PF01447">
    <property type="entry name" value="Peptidase_M4"/>
    <property type="match status" value="1"/>
</dbReference>
<keyword evidence="3 11" id="KW-0645">Protease</keyword>
<evidence type="ECO:0000256" key="4">
    <source>
        <dbReference type="ARBA" id="ARBA00022723"/>
    </source>
</evidence>
<name>A0A7W2A940_9BACL</name>
<comment type="subcellular location">
    <subcellularLocation>
        <location evidence="11">Secreted</location>
    </subcellularLocation>
</comment>
<dbReference type="PANTHER" id="PTHR33794:SF1">
    <property type="entry name" value="BACILLOLYSIN"/>
    <property type="match status" value="1"/>
</dbReference>
<evidence type="ECO:0000256" key="7">
    <source>
        <dbReference type="ARBA" id="ARBA00022833"/>
    </source>
</evidence>
<organism evidence="16 17">
    <name type="scientific">Paenactinomyces guangxiensis</name>
    <dbReference type="NCBI Taxonomy" id="1490290"/>
    <lineage>
        <taxon>Bacteria</taxon>
        <taxon>Bacillati</taxon>
        <taxon>Bacillota</taxon>
        <taxon>Bacilli</taxon>
        <taxon>Bacillales</taxon>
        <taxon>Thermoactinomycetaceae</taxon>
        <taxon>Paenactinomyces</taxon>
    </lineage>
</organism>
<feature type="active site" description="Proton donor" evidence="10">
    <location>
        <position position="495"/>
    </location>
</feature>
<evidence type="ECO:0000256" key="10">
    <source>
        <dbReference type="PIRSR" id="PIRSR623612-1"/>
    </source>
</evidence>
<protein>
    <recommendedName>
        <fullName evidence="11">Neutral metalloproteinase</fullName>
        <ecNumber evidence="11">3.4.24.-</ecNumber>
    </recommendedName>
</protein>
<dbReference type="SUPFAM" id="SSF55486">
    <property type="entry name" value="Metalloproteases ('zincins'), catalytic domain"/>
    <property type="match status" value="1"/>
</dbReference>
<keyword evidence="11" id="KW-0964">Secreted</keyword>
<dbReference type="InterPro" id="IPR023612">
    <property type="entry name" value="Peptidase_M4"/>
</dbReference>
<feature type="domain" description="FTP" evidence="15">
    <location>
        <begin position="96"/>
        <end position="145"/>
    </location>
</feature>
<dbReference type="EC" id="3.4.24.-" evidence="11"/>
<feature type="domain" description="PepSY" evidence="14">
    <location>
        <begin position="160"/>
        <end position="228"/>
    </location>
</feature>
<comment type="function">
    <text evidence="11">Extracellular zinc metalloprotease.</text>
</comment>
<dbReference type="Gene3D" id="3.10.170.10">
    <property type="match status" value="1"/>
</dbReference>
<proteinExistence type="inferred from homology"/>
<dbReference type="Gene3D" id="3.10.450.490">
    <property type="match status" value="1"/>
</dbReference>
<dbReference type="GO" id="GO:0005576">
    <property type="term" value="C:extracellular region"/>
    <property type="evidence" value="ECO:0007669"/>
    <property type="project" value="UniProtKB-SubCell"/>
</dbReference>
<feature type="chain" id="PRO_5031599300" description="Neutral metalloproteinase" evidence="11">
    <location>
        <begin position="27"/>
        <end position="571"/>
    </location>
</feature>
<dbReference type="Pfam" id="PF07504">
    <property type="entry name" value="FTP"/>
    <property type="match status" value="1"/>
</dbReference>
<dbReference type="GO" id="GO:0006508">
    <property type="term" value="P:proteolysis"/>
    <property type="evidence" value="ECO:0007669"/>
    <property type="project" value="UniProtKB-KW"/>
</dbReference>
<dbReference type="RefSeq" id="WP_181752067.1">
    <property type="nucleotide sequence ID" value="NZ_JACEIQ010000010.1"/>
</dbReference>
<reference evidence="16 17" key="1">
    <citation type="submission" date="2020-07" db="EMBL/GenBank/DDBJ databases">
        <authorList>
            <person name="Feng H."/>
        </authorList>
    </citation>
    <scope>NUCLEOTIDE SEQUENCE [LARGE SCALE GENOMIC DNA]</scope>
    <source>
        <strain evidence="17">s-10</strain>
    </source>
</reference>
<keyword evidence="9" id="KW-0865">Zymogen</keyword>
<evidence type="ECO:0000313" key="16">
    <source>
        <dbReference type="EMBL" id="MBA4494824.1"/>
    </source>
</evidence>
<keyword evidence="5 11" id="KW-0732">Signal</keyword>
<dbReference type="AlphaFoldDB" id="A0A7W2A940"/>
<evidence type="ECO:0000256" key="6">
    <source>
        <dbReference type="ARBA" id="ARBA00022801"/>
    </source>
</evidence>
<dbReference type="InterPro" id="IPR011096">
    <property type="entry name" value="FTP_domain"/>
</dbReference>
<dbReference type="PRINTS" id="PR00730">
    <property type="entry name" value="THERMOLYSIN"/>
</dbReference>
<dbReference type="InterPro" id="IPR013856">
    <property type="entry name" value="Peptidase_M4_domain"/>
</dbReference>
<accession>A0A7W2A940</accession>
<evidence type="ECO:0000256" key="2">
    <source>
        <dbReference type="ARBA" id="ARBA00009388"/>
    </source>
</evidence>
<evidence type="ECO:0000259" key="14">
    <source>
        <dbReference type="Pfam" id="PF03413"/>
    </source>
</evidence>
<dbReference type="InterPro" id="IPR025711">
    <property type="entry name" value="PepSY"/>
</dbReference>
<dbReference type="Gene3D" id="3.10.450.40">
    <property type="match status" value="1"/>
</dbReference>
<keyword evidence="4" id="KW-0479">Metal-binding</keyword>
<keyword evidence="8 11" id="KW-0482">Metalloprotease</keyword>
<comment type="similarity">
    <text evidence="2 11">Belongs to the peptidase M4 family.</text>
</comment>
<evidence type="ECO:0000259" key="13">
    <source>
        <dbReference type="Pfam" id="PF02868"/>
    </source>
</evidence>
<comment type="caution">
    <text evidence="16">The sequence shown here is derived from an EMBL/GenBank/DDBJ whole genome shotgun (WGS) entry which is preliminary data.</text>
</comment>
<dbReference type="InterPro" id="IPR027268">
    <property type="entry name" value="Peptidase_M4/M1_CTD_sf"/>
</dbReference>
<evidence type="ECO:0000256" key="8">
    <source>
        <dbReference type="ARBA" id="ARBA00023049"/>
    </source>
</evidence>
<dbReference type="EMBL" id="JACEIQ010000010">
    <property type="protein sequence ID" value="MBA4494824.1"/>
    <property type="molecule type" value="Genomic_DNA"/>
</dbReference>
<feature type="domain" description="Peptidase M4" evidence="12">
    <location>
        <begin position="244"/>
        <end position="399"/>
    </location>
</feature>
<sequence length="571" mass="62956">MNKAFSSVLALALLIGTAIVPGQAFADPPSVQKDKSLNQFRAKSNGKLKVIYQKSGTPEFVSGVLSDRQAGSNAETAVAFLERNRDFFRMKNPESDLKVKGTEKDVLGMTHVRFQQMKNHVPVDGTEVLVHFDAGNVVRTVNGSFDSKIDKMTFDTTADISKESALATAKEAVAAPEVLSYKPTVELVVYPFKEDYYLTYKVNVNFLGQSPGNWFVYVDAKTGKVVDKYNALMDAGQLKPARGSGIGVKGNHRILNISHKNVPGDHTGSTFYLHDISLPAMDGILTYDFKNQWRSDTIPLPGELFTDKDAAWKDDYQRAAVDAHYNSKMVYDYYLKEHGRNSIDGKGMAIKSTVHYGQDYNNAFWNGYQMTYGDGDGKFFIPLSAGLDVAAHEMTHGVTTHSAGLLYRFESGALNEAYSDIFGALIDADDWEVGEDIMAPDAITSGRTSLRSLENPNKYKVNEAYWQYGDGSGTYPSHMSQFYHLPITLDNGGVHVNSSIINHAAYLTGKQIGKEKLGKIYYRTLTMYLTPDSNFKDARIATIQAATDLYGTDSAEVQAVAAAFDQVGITE</sequence>
<evidence type="ECO:0000259" key="12">
    <source>
        <dbReference type="Pfam" id="PF01447"/>
    </source>
</evidence>
<feature type="signal peptide" evidence="11">
    <location>
        <begin position="1"/>
        <end position="26"/>
    </location>
</feature>
<evidence type="ECO:0000256" key="9">
    <source>
        <dbReference type="ARBA" id="ARBA00023145"/>
    </source>
</evidence>
<dbReference type="CDD" id="cd09597">
    <property type="entry name" value="M4_TLP"/>
    <property type="match status" value="1"/>
</dbReference>
<dbReference type="Pfam" id="PF02868">
    <property type="entry name" value="Peptidase_M4_C"/>
    <property type="match status" value="1"/>
</dbReference>
<evidence type="ECO:0000256" key="1">
    <source>
        <dbReference type="ARBA" id="ARBA00001947"/>
    </source>
</evidence>
<dbReference type="InterPro" id="IPR001570">
    <property type="entry name" value="Peptidase_M4_C_domain"/>
</dbReference>
<gene>
    <name evidence="16" type="ORF">H1191_10950</name>
</gene>
<dbReference type="PANTHER" id="PTHR33794">
    <property type="entry name" value="BACILLOLYSIN"/>
    <property type="match status" value="1"/>
</dbReference>
<feature type="domain" description="Peptidase M4 C-terminal" evidence="13">
    <location>
        <begin position="403"/>
        <end position="569"/>
    </location>
</feature>
<keyword evidence="17" id="KW-1185">Reference proteome</keyword>
<dbReference type="Proteomes" id="UP000535491">
    <property type="component" value="Unassembled WGS sequence"/>
</dbReference>
<evidence type="ECO:0000313" key="17">
    <source>
        <dbReference type="Proteomes" id="UP000535491"/>
    </source>
</evidence>
<feature type="active site" evidence="10">
    <location>
        <position position="393"/>
    </location>
</feature>
<evidence type="ECO:0000259" key="15">
    <source>
        <dbReference type="Pfam" id="PF07504"/>
    </source>
</evidence>
<evidence type="ECO:0000256" key="5">
    <source>
        <dbReference type="ARBA" id="ARBA00022729"/>
    </source>
</evidence>